<keyword evidence="2 6" id="KW-0812">Transmembrane</keyword>
<sequence>MKWRGRRSSANIEDRRGRGAGGFHGGRRGVSRRGGVRVGGLGFVAIVVLGLIFGIDPSTLLGVIGGDGGGYVSAPPTNRAANKIDDTTEEFVAVVLADTEDVWGAIFTEQLGRTYAPPLLVLFSGSTQSACGGASAATGPFYCPADKRVYLDTDFFMVLEQRLGAAGDFARAYVIAHEVGHHVQNELGILPEVNRLRSGRPETEANQLSVRLELQADCLSGVWTRQADQRFSSLEGGDIEEALNAASRIGDDVLQDQAQGYAVPDSFTHGAADQRVRWFSKGFERGDLGDCDTFSAESF</sequence>
<evidence type="ECO:0000313" key="7">
    <source>
        <dbReference type="EMBL" id="QIE56484.1"/>
    </source>
</evidence>
<keyword evidence="3 6" id="KW-1133">Transmembrane helix</keyword>
<feature type="region of interest" description="Disordered" evidence="5">
    <location>
        <begin position="1"/>
        <end position="26"/>
    </location>
</feature>
<dbReference type="GO" id="GO:0016020">
    <property type="term" value="C:membrane"/>
    <property type="evidence" value="ECO:0007669"/>
    <property type="project" value="UniProtKB-SubCell"/>
</dbReference>
<evidence type="ECO:0000256" key="3">
    <source>
        <dbReference type="ARBA" id="ARBA00022989"/>
    </source>
</evidence>
<gene>
    <name evidence="7" type="ORF">G5B40_14055</name>
</gene>
<dbReference type="RefSeq" id="WP_165099804.1">
    <property type="nucleotide sequence ID" value="NZ_CP049056.1"/>
</dbReference>
<dbReference type="KEGG" id="hdh:G5B40_14055"/>
<dbReference type="AlphaFoldDB" id="A0A7L5C2P0"/>
<name>A0A7L5C2P0_9RHOB</name>
<reference evidence="7 8" key="1">
    <citation type="submission" date="2020-02" db="EMBL/GenBank/DDBJ databases">
        <title>complete genome sequence of Rhodobacteraceae bacterium.</title>
        <authorList>
            <person name="Park J."/>
            <person name="Kim Y.-S."/>
            <person name="Kim K.-H."/>
        </authorList>
    </citation>
    <scope>NUCLEOTIDE SEQUENCE [LARGE SCALE GENOMIC DNA]</scope>
    <source>
        <strain evidence="7 8">RR4-56</strain>
    </source>
</reference>
<evidence type="ECO:0000256" key="4">
    <source>
        <dbReference type="ARBA" id="ARBA00023136"/>
    </source>
</evidence>
<evidence type="ECO:0000256" key="6">
    <source>
        <dbReference type="SAM" id="Phobius"/>
    </source>
</evidence>
<evidence type="ECO:0000256" key="2">
    <source>
        <dbReference type="ARBA" id="ARBA00022692"/>
    </source>
</evidence>
<accession>A0A7L5C2P0</accession>
<dbReference type="Pfam" id="PF04228">
    <property type="entry name" value="Zn_peptidase"/>
    <property type="match status" value="1"/>
</dbReference>
<evidence type="ECO:0000313" key="8">
    <source>
        <dbReference type="Proteomes" id="UP000503336"/>
    </source>
</evidence>
<dbReference type="InterPro" id="IPR007343">
    <property type="entry name" value="Uncharacterised_pept_Zn_put"/>
</dbReference>
<dbReference type="PANTHER" id="PTHR30168">
    <property type="entry name" value="PUTATIVE MEMBRANE PROTEIN YPFJ"/>
    <property type="match status" value="1"/>
</dbReference>
<organism evidence="7 8">
    <name type="scientific">Pikeienuella piscinae</name>
    <dbReference type="NCBI Taxonomy" id="2748098"/>
    <lineage>
        <taxon>Bacteria</taxon>
        <taxon>Pseudomonadati</taxon>
        <taxon>Pseudomonadota</taxon>
        <taxon>Alphaproteobacteria</taxon>
        <taxon>Rhodobacterales</taxon>
        <taxon>Paracoccaceae</taxon>
        <taxon>Pikeienuella</taxon>
    </lineage>
</organism>
<comment type="subcellular location">
    <subcellularLocation>
        <location evidence="1">Membrane</location>
        <topology evidence="1">Single-pass membrane protein</topology>
    </subcellularLocation>
</comment>
<feature type="transmembrane region" description="Helical" evidence="6">
    <location>
        <begin position="36"/>
        <end position="55"/>
    </location>
</feature>
<protein>
    <recommendedName>
        <fullName evidence="9">Neutral zinc metallopeptidase</fullName>
    </recommendedName>
</protein>
<evidence type="ECO:0000256" key="1">
    <source>
        <dbReference type="ARBA" id="ARBA00004167"/>
    </source>
</evidence>
<keyword evidence="8" id="KW-1185">Reference proteome</keyword>
<dbReference type="EMBL" id="CP049056">
    <property type="protein sequence ID" value="QIE56484.1"/>
    <property type="molecule type" value="Genomic_DNA"/>
</dbReference>
<evidence type="ECO:0008006" key="9">
    <source>
        <dbReference type="Google" id="ProtNLM"/>
    </source>
</evidence>
<evidence type="ECO:0000256" key="5">
    <source>
        <dbReference type="SAM" id="MobiDB-lite"/>
    </source>
</evidence>
<proteinExistence type="predicted"/>
<dbReference type="PANTHER" id="PTHR30168:SF0">
    <property type="entry name" value="INNER MEMBRANE PROTEIN"/>
    <property type="match status" value="1"/>
</dbReference>
<keyword evidence="4 6" id="KW-0472">Membrane</keyword>
<dbReference type="Proteomes" id="UP000503336">
    <property type="component" value="Chromosome"/>
</dbReference>